<feature type="transmembrane region" description="Helical" evidence="6">
    <location>
        <begin position="355"/>
        <end position="374"/>
    </location>
</feature>
<feature type="transmembrane region" description="Helical" evidence="6">
    <location>
        <begin position="194"/>
        <end position="212"/>
    </location>
</feature>
<dbReference type="EMBL" id="BAAADN010000047">
    <property type="protein sequence ID" value="GAA0470876.1"/>
    <property type="molecule type" value="Genomic_DNA"/>
</dbReference>
<reference evidence="8" key="2">
    <citation type="submission" date="2022-04" db="EMBL/GenBank/DDBJ databases">
        <title>Sequencing and genomic assembly of Halococcus dombrowskii.</title>
        <authorList>
            <person name="Lim S.W."/>
            <person name="MacLea K.S."/>
        </authorList>
    </citation>
    <scope>NUCLEOTIDE SEQUENCE</scope>
    <source>
        <strain evidence="8">H4</strain>
    </source>
</reference>
<proteinExistence type="predicted"/>
<evidence type="ECO:0000313" key="8">
    <source>
        <dbReference type="EMBL" id="UOO93801.1"/>
    </source>
</evidence>
<feature type="transmembrane region" description="Helical" evidence="6">
    <location>
        <begin position="274"/>
        <end position="294"/>
    </location>
</feature>
<evidence type="ECO:0000313" key="7">
    <source>
        <dbReference type="EMBL" id="GAA0470876.1"/>
    </source>
</evidence>
<accession>A0AAV3SJY5</accession>
<feature type="transmembrane region" description="Helical" evidence="6">
    <location>
        <begin position="430"/>
        <end position="454"/>
    </location>
</feature>
<keyword evidence="9" id="KW-1185">Reference proteome</keyword>
<dbReference type="PIRSF" id="PIRSF006060">
    <property type="entry name" value="AA_transporter"/>
    <property type="match status" value="1"/>
</dbReference>
<evidence type="ECO:0000256" key="2">
    <source>
        <dbReference type="ARBA" id="ARBA00022475"/>
    </source>
</evidence>
<comment type="subcellular location">
    <subcellularLocation>
        <location evidence="1">Cell membrane</location>
        <topology evidence="1">Multi-pass membrane protein</topology>
    </subcellularLocation>
</comment>
<evidence type="ECO:0000256" key="5">
    <source>
        <dbReference type="ARBA" id="ARBA00023136"/>
    </source>
</evidence>
<feature type="transmembrane region" description="Helical" evidence="6">
    <location>
        <begin position="331"/>
        <end position="349"/>
    </location>
</feature>
<feature type="transmembrane region" description="Helical" evidence="6">
    <location>
        <begin position="386"/>
        <end position="410"/>
    </location>
</feature>
<dbReference type="GO" id="GO:0022857">
    <property type="term" value="F:transmembrane transporter activity"/>
    <property type="evidence" value="ECO:0007669"/>
    <property type="project" value="InterPro"/>
</dbReference>
<feature type="transmembrane region" description="Helical" evidence="6">
    <location>
        <begin position="155"/>
        <end position="174"/>
    </location>
</feature>
<feature type="transmembrane region" description="Helical" evidence="6">
    <location>
        <begin position="232"/>
        <end position="254"/>
    </location>
</feature>
<evidence type="ECO:0000313" key="9">
    <source>
        <dbReference type="Proteomes" id="UP000830542"/>
    </source>
</evidence>
<dbReference type="EMBL" id="CP095005">
    <property type="protein sequence ID" value="UOO93801.1"/>
    <property type="molecule type" value="Genomic_DNA"/>
</dbReference>
<dbReference type="Proteomes" id="UP000830542">
    <property type="component" value="Chromosome"/>
</dbReference>
<evidence type="ECO:0000256" key="3">
    <source>
        <dbReference type="ARBA" id="ARBA00022692"/>
    </source>
</evidence>
<dbReference type="GeneID" id="71761664"/>
<feature type="transmembrane region" description="Helical" evidence="6">
    <location>
        <begin position="12"/>
        <end position="37"/>
    </location>
</feature>
<dbReference type="Proteomes" id="UP001500962">
    <property type="component" value="Unassembled WGS sequence"/>
</dbReference>
<dbReference type="KEGG" id="hdo:MUK72_07410"/>
<evidence type="ECO:0000256" key="6">
    <source>
        <dbReference type="SAM" id="Phobius"/>
    </source>
</evidence>
<evidence type="ECO:0000256" key="1">
    <source>
        <dbReference type="ARBA" id="ARBA00004651"/>
    </source>
</evidence>
<sequence>MGTAGPLSRNLSWIHSVAVIVGTMVGAGIFVVTGTAAEIMGPAVPLGFLAGLPIVFSTALVYAVFMSGPLGEHPGGAYMHISRTWNSTLAGYVFIWLKVVAFIGAQAVFAIGFGNAIRYWPVFRFLPAEWWAIAFLTLLFVLHLVGVDVFGQAQAILTGLLVAVLLLLGLPGLFQIDPGNFSPLFPEQLYADGLVGPFVAGTSALFFSYIGFESLAQTAGETENPRKTLPRVFAGSVLFIGLLYLLVSVVVLGILPWEQVAGSETPLTDAAATYFPVGTAGIVAVGSLLAYATTANAGYMSPSRILYALGRDRLLPDVLTHVNDRFGTPDVGLTLTWAIAVAFVLTSTFSYALNISLAALLFMYVAHALSLVALPHVNPTLYERSALQFGPVTVAVIGLFSAGSMLVFLSQTISLADLGPAVQQLLAGNVGGALLSSSLLLLGIWLAIGLLVYAGYRLSIDGELPARLPFAFLEER</sequence>
<reference evidence="7" key="1">
    <citation type="journal article" date="2014" name="Int. J. Syst. Evol. Microbiol.">
        <title>Complete genome sequence of Corynebacterium casei LMG S-19264T (=DSM 44701T), isolated from a smear-ripened cheese.</title>
        <authorList>
            <consortium name="US DOE Joint Genome Institute (JGI-PGF)"/>
            <person name="Walter F."/>
            <person name="Albersmeier A."/>
            <person name="Kalinowski J."/>
            <person name="Ruckert C."/>
        </authorList>
    </citation>
    <scope>NUCLEOTIDE SEQUENCE</scope>
    <source>
        <strain evidence="7">JCM 12289</strain>
    </source>
</reference>
<keyword evidence="5 6" id="KW-0472">Membrane</keyword>
<feature type="transmembrane region" description="Helical" evidence="6">
    <location>
        <begin position="43"/>
        <end position="68"/>
    </location>
</feature>
<dbReference type="Gene3D" id="1.20.1740.10">
    <property type="entry name" value="Amino acid/polyamine transporter I"/>
    <property type="match status" value="1"/>
</dbReference>
<dbReference type="RefSeq" id="WP_244698181.1">
    <property type="nucleotide sequence ID" value="NZ_BAAADN010000047.1"/>
</dbReference>
<keyword evidence="2" id="KW-1003">Cell membrane</keyword>
<keyword evidence="4 6" id="KW-1133">Transmembrane helix</keyword>
<dbReference type="GO" id="GO:0005886">
    <property type="term" value="C:plasma membrane"/>
    <property type="evidence" value="ECO:0007669"/>
    <property type="project" value="UniProtKB-SubCell"/>
</dbReference>
<dbReference type="PANTHER" id="PTHR42770:SF11">
    <property type="entry name" value="INNER MEMBRANE TRANSPORT PROTEIN YBAT"/>
    <property type="match status" value="1"/>
</dbReference>
<dbReference type="InterPro" id="IPR050367">
    <property type="entry name" value="APC_superfamily"/>
</dbReference>
<dbReference type="AlphaFoldDB" id="A0AAV3SJY5"/>
<feature type="transmembrane region" description="Helical" evidence="6">
    <location>
        <begin position="89"/>
        <end position="110"/>
    </location>
</feature>
<organism evidence="7 10">
    <name type="scientific">Halococcus dombrowskii</name>
    <dbReference type="NCBI Taxonomy" id="179637"/>
    <lineage>
        <taxon>Archaea</taxon>
        <taxon>Methanobacteriati</taxon>
        <taxon>Methanobacteriota</taxon>
        <taxon>Stenosarchaea group</taxon>
        <taxon>Halobacteria</taxon>
        <taxon>Halobacteriales</taxon>
        <taxon>Halococcaceae</taxon>
        <taxon>Halococcus</taxon>
    </lineage>
</organism>
<feature type="transmembrane region" description="Helical" evidence="6">
    <location>
        <begin position="130"/>
        <end position="150"/>
    </location>
</feature>
<keyword evidence="3 6" id="KW-0812">Transmembrane</keyword>
<dbReference type="Pfam" id="PF13520">
    <property type="entry name" value="AA_permease_2"/>
    <property type="match status" value="1"/>
</dbReference>
<dbReference type="PANTHER" id="PTHR42770">
    <property type="entry name" value="AMINO ACID TRANSPORTER-RELATED"/>
    <property type="match status" value="1"/>
</dbReference>
<reference evidence="7" key="3">
    <citation type="submission" date="2023-12" db="EMBL/GenBank/DDBJ databases">
        <authorList>
            <person name="Sun Q."/>
            <person name="Inoue M."/>
        </authorList>
    </citation>
    <scope>NUCLEOTIDE SEQUENCE</scope>
    <source>
        <strain evidence="7">JCM 12289</strain>
    </source>
</reference>
<gene>
    <name evidence="7" type="ORF">GCM10008985_29780</name>
    <name evidence="8" type="ORF">MUK72_07410</name>
</gene>
<name>A0AAV3SJY5_HALDO</name>
<dbReference type="InterPro" id="IPR002293">
    <property type="entry name" value="AA/rel_permease1"/>
</dbReference>
<evidence type="ECO:0000256" key="4">
    <source>
        <dbReference type="ARBA" id="ARBA00022989"/>
    </source>
</evidence>
<evidence type="ECO:0000313" key="10">
    <source>
        <dbReference type="Proteomes" id="UP001500962"/>
    </source>
</evidence>
<protein>
    <submittedName>
        <fullName evidence="7">APC family permease</fullName>
    </submittedName>
</protein>